<feature type="binding site" evidence="4">
    <location>
        <position position="232"/>
    </location>
    <ligand>
        <name>Fe cation</name>
        <dbReference type="ChEBI" id="CHEBI:24875"/>
    </ligand>
</feature>
<protein>
    <submittedName>
        <fullName evidence="5">Fe(3+) ABC transporter substrate-binding protein</fullName>
    </submittedName>
</protein>
<dbReference type="PANTHER" id="PTHR30006">
    <property type="entry name" value="THIAMINE-BINDING PERIPLASMIC PROTEIN-RELATED"/>
    <property type="match status" value="1"/>
</dbReference>
<feature type="binding site" evidence="4">
    <location>
        <position position="231"/>
    </location>
    <ligand>
        <name>Fe cation</name>
        <dbReference type="ChEBI" id="CHEBI:24875"/>
    </ligand>
</feature>
<organism evidence="5">
    <name type="scientific">Symploca sp. SIO1C4</name>
    <dbReference type="NCBI Taxonomy" id="2607765"/>
    <lineage>
        <taxon>Bacteria</taxon>
        <taxon>Bacillati</taxon>
        <taxon>Cyanobacteriota</taxon>
        <taxon>Cyanophyceae</taxon>
        <taxon>Coleofasciculales</taxon>
        <taxon>Coleofasciculaceae</taxon>
        <taxon>Symploca</taxon>
    </lineage>
</organism>
<dbReference type="EMBL" id="JAAHFQ010000295">
    <property type="protein sequence ID" value="NER29019.1"/>
    <property type="molecule type" value="Genomic_DNA"/>
</dbReference>
<keyword evidence="4" id="KW-0479">Metal-binding</keyword>
<evidence type="ECO:0000313" key="5">
    <source>
        <dbReference type="EMBL" id="NER29019.1"/>
    </source>
</evidence>
<comment type="caution">
    <text evidence="5">The sequence shown here is derived from an EMBL/GenBank/DDBJ whole genome shotgun (WGS) entry which is preliminary data.</text>
</comment>
<dbReference type="SUPFAM" id="SSF53850">
    <property type="entry name" value="Periplasmic binding protein-like II"/>
    <property type="match status" value="1"/>
</dbReference>
<evidence type="ECO:0000256" key="1">
    <source>
        <dbReference type="ARBA" id="ARBA00008520"/>
    </source>
</evidence>
<dbReference type="GO" id="GO:0006826">
    <property type="term" value="P:iron ion transport"/>
    <property type="evidence" value="ECO:0007669"/>
    <property type="project" value="UniProtKB-KW"/>
</dbReference>
<name>A0A6B3N7C6_9CYAN</name>
<dbReference type="PROSITE" id="PS51257">
    <property type="entry name" value="PROKAR_LIPOPROTEIN"/>
    <property type="match status" value="1"/>
</dbReference>
<dbReference type="InterPro" id="IPR006059">
    <property type="entry name" value="SBP"/>
</dbReference>
<evidence type="ECO:0000256" key="2">
    <source>
        <dbReference type="ARBA" id="ARBA00022496"/>
    </source>
</evidence>
<dbReference type="PIRSF" id="PIRSF002825">
    <property type="entry name" value="CfbpA"/>
    <property type="match status" value="1"/>
</dbReference>
<dbReference type="InterPro" id="IPR026045">
    <property type="entry name" value="Ferric-bd"/>
</dbReference>
<dbReference type="Gene3D" id="3.40.190.10">
    <property type="entry name" value="Periplasmic binding protein-like II"/>
    <property type="match status" value="2"/>
</dbReference>
<dbReference type="GO" id="GO:0046872">
    <property type="term" value="F:metal ion binding"/>
    <property type="evidence" value="ECO:0007669"/>
    <property type="project" value="UniProtKB-KW"/>
</dbReference>
<accession>A0A6B3N7C6</accession>
<keyword evidence="4" id="KW-0408">Iron</keyword>
<evidence type="ECO:0000256" key="4">
    <source>
        <dbReference type="PIRSR" id="PIRSR002825-1"/>
    </source>
</evidence>
<keyword evidence="2" id="KW-0813">Transport</keyword>
<comment type="similarity">
    <text evidence="1">Belongs to the bacterial solute-binding protein 1 family.</text>
</comment>
<dbReference type="Pfam" id="PF13416">
    <property type="entry name" value="SBP_bac_8"/>
    <property type="match status" value="1"/>
</dbReference>
<sequence>MKINRSGLVGIFTGLIMLVAAGCANQKAPEEVDAGEINLYSSRHYDSDDELYQNFTEETGIEVKLIEGKAEELIERIKSEGINSPADVLITVDVGNLWRAQQEGILQPISSDKLNSAIAENLRSPEGYWFGLSKRARIIVYNKDNVKPEELSTYEALATPEWKERVCIRSSSNIYNQSLVAEKIASKGVEETEKWAKGLVTNFARQPEGNDTAQIRAVAEAQCDVAIVNSYYVARLKLSDKPEDQEVASKIEAFFPNQKDGEGGTHINISGGGVVATAPNQENAIKFLEYLVTPEAQGIFANSNNEFPAVKGIKPNAVVAEFGNFQESKFKVAAYGEKNAEAVKLMDRAGWK</sequence>
<keyword evidence="2" id="KW-0410">Iron transport</keyword>
<keyword evidence="2" id="KW-0406">Ion transport</keyword>
<reference evidence="5" key="1">
    <citation type="submission" date="2019-11" db="EMBL/GenBank/DDBJ databases">
        <title>Genomic insights into an expanded diversity of filamentous marine cyanobacteria reveals the extraordinary biosynthetic potential of Moorea and Okeania.</title>
        <authorList>
            <person name="Ferreira Leao T."/>
            <person name="Wang M."/>
            <person name="Moss N."/>
            <person name="Da Silva R."/>
            <person name="Sanders J."/>
            <person name="Nurk S."/>
            <person name="Gurevich A."/>
            <person name="Humphrey G."/>
            <person name="Reher R."/>
            <person name="Zhu Q."/>
            <person name="Belda-Ferre P."/>
            <person name="Glukhov E."/>
            <person name="Rex R."/>
            <person name="Dorrestein P.C."/>
            <person name="Knight R."/>
            <person name="Pevzner P."/>
            <person name="Gerwick W.H."/>
            <person name="Gerwick L."/>
        </authorList>
    </citation>
    <scope>NUCLEOTIDE SEQUENCE</scope>
    <source>
        <strain evidence="5">SIO1C4</strain>
    </source>
</reference>
<gene>
    <name evidence="5" type="ORF">F6J89_15610</name>
</gene>
<proteinExistence type="inferred from homology"/>
<dbReference type="AlphaFoldDB" id="A0A6B3N7C6"/>
<dbReference type="PANTHER" id="PTHR30006:SF15">
    <property type="entry name" value="IRON-UTILIZATION PERIPLASMIC PROTEIN"/>
    <property type="match status" value="1"/>
</dbReference>
<feature type="binding site" evidence="4">
    <location>
        <position position="44"/>
    </location>
    <ligand>
        <name>Fe cation</name>
        <dbReference type="ChEBI" id="CHEBI:24875"/>
    </ligand>
</feature>
<dbReference type="CDD" id="cd13542">
    <property type="entry name" value="PBP2_FutA1_ilke"/>
    <property type="match status" value="1"/>
</dbReference>
<keyword evidence="3" id="KW-0732">Signal</keyword>
<dbReference type="GO" id="GO:0030288">
    <property type="term" value="C:outer membrane-bounded periplasmic space"/>
    <property type="evidence" value="ECO:0007669"/>
    <property type="project" value="TreeGrafter"/>
</dbReference>
<evidence type="ECO:0000256" key="3">
    <source>
        <dbReference type="ARBA" id="ARBA00022729"/>
    </source>
</evidence>